<organism evidence="2 3">
    <name type="scientific">Hydrobacter penzbergensis</name>
    <dbReference type="NCBI Taxonomy" id="1235997"/>
    <lineage>
        <taxon>Bacteria</taxon>
        <taxon>Pseudomonadati</taxon>
        <taxon>Bacteroidota</taxon>
        <taxon>Chitinophagia</taxon>
        <taxon>Chitinophagales</taxon>
        <taxon>Chitinophagaceae</taxon>
        <taxon>Hydrobacter</taxon>
    </lineage>
</organism>
<dbReference type="EMBL" id="FNNO01000008">
    <property type="protein sequence ID" value="SDX02726.1"/>
    <property type="molecule type" value="Genomic_DNA"/>
</dbReference>
<feature type="region of interest" description="Disordered" evidence="1">
    <location>
        <begin position="230"/>
        <end position="272"/>
    </location>
</feature>
<name>A0A8X8IFA5_9BACT</name>
<feature type="compositionally biased region" description="Polar residues" evidence="1">
    <location>
        <begin position="233"/>
        <end position="245"/>
    </location>
</feature>
<reference evidence="2 3" key="1">
    <citation type="submission" date="2016-10" db="EMBL/GenBank/DDBJ databases">
        <authorList>
            <person name="Varghese N."/>
            <person name="Submissions S."/>
        </authorList>
    </citation>
    <scope>NUCLEOTIDE SEQUENCE [LARGE SCALE GENOMIC DNA]</scope>
    <source>
        <strain evidence="2 3">DSM 25353</strain>
    </source>
</reference>
<feature type="compositionally biased region" description="Basic residues" evidence="1">
    <location>
        <begin position="252"/>
        <end position="261"/>
    </location>
</feature>
<dbReference type="Proteomes" id="UP000198711">
    <property type="component" value="Unassembled WGS sequence"/>
</dbReference>
<proteinExistence type="predicted"/>
<evidence type="ECO:0000313" key="2">
    <source>
        <dbReference type="EMBL" id="SDX02726.1"/>
    </source>
</evidence>
<keyword evidence="3" id="KW-1185">Reference proteome</keyword>
<feature type="compositionally biased region" description="Basic and acidic residues" evidence="1">
    <location>
        <begin position="262"/>
        <end position="272"/>
    </location>
</feature>
<evidence type="ECO:0008006" key="4">
    <source>
        <dbReference type="Google" id="ProtNLM"/>
    </source>
</evidence>
<protein>
    <recommendedName>
        <fullName evidence="4">DUF3945 domain-containing protein</fullName>
    </recommendedName>
</protein>
<sequence>MNMENLQFLKDNIKYSGFGEALYGELEKNIQSKKNDFQLHFATQVNNRPFDAILHFRKSNTSEMYFFNRYVASVEKANGEKLEQSFSIDKGKGVTAKEAYNLLQGRAVYKELTNSKGGDYRAWMQLDFDKKDEKGNYAVNKYTDNYGYDLRESVAKFPVLELDGGEKEKELLRSLERGNAQAVSIDKDGEPLKVFLEANPKYKSVNVYDEHFKMMKHENLPKIERLTEKQSAHENTQMNGQAQKQTGEKAIHGKNVKQGRAKKTDKGKAIEM</sequence>
<comment type="caution">
    <text evidence="2">The sequence shown here is derived from an EMBL/GenBank/DDBJ whole genome shotgun (WGS) entry which is preliminary data.</text>
</comment>
<gene>
    <name evidence="2" type="ORF">SAMN05444410_10873</name>
</gene>
<dbReference type="AlphaFoldDB" id="A0A8X8IFA5"/>
<evidence type="ECO:0000256" key="1">
    <source>
        <dbReference type="SAM" id="MobiDB-lite"/>
    </source>
</evidence>
<evidence type="ECO:0000313" key="3">
    <source>
        <dbReference type="Proteomes" id="UP000198711"/>
    </source>
</evidence>
<accession>A0A8X8IFA5</accession>